<keyword evidence="3" id="KW-1185">Reference proteome</keyword>
<dbReference type="EMBL" id="BMVG01000028">
    <property type="protein sequence ID" value="GHE11473.1"/>
    <property type="molecule type" value="Genomic_DNA"/>
</dbReference>
<dbReference type="InterPro" id="IPR036465">
    <property type="entry name" value="vWFA_dom_sf"/>
</dbReference>
<dbReference type="PROSITE" id="PS50234">
    <property type="entry name" value="VWFA"/>
    <property type="match status" value="1"/>
</dbReference>
<organism evidence="2 3">
    <name type="scientific">Streptomyces alanosinicus</name>
    <dbReference type="NCBI Taxonomy" id="68171"/>
    <lineage>
        <taxon>Bacteria</taxon>
        <taxon>Bacillati</taxon>
        <taxon>Actinomycetota</taxon>
        <taxon>Actinomycetes</taxon>
        <taxon>Kitasatosporales</taxon>
        <taxon>Streptomycetaceae</taxon>
        <taxon>Streptomyces</taxon>
    </lineage>
</organism>
<sequence>MTTATRGNIFPVYLIADESPSMQGSRISNLNAGLRSLLDEMHKHPLEAAKIRFSIIGFADDACTELALCDLRDLHEVPTLSVRGAKTRYSAAFDATRERIQEDVVSIRKQGYGALRPAAFFLTDGEPTEATENWMTSLQRLTDSNWRAHPNILAFGIAEAATDESAETIRKIATLVDYAYVAAESHDTGGALTKFLTALTHTMVATAEGLAQGKAEVMTEQPEGYIRIKADLV</sequence>
<dbReference type="Pfam" id="PF00092">
    <property type="entry name" value="VWA"/>
    <property type="match status" value="1"/>
</dbReference>
<feature type="domain" description="VWFA" evidence="1">
    <location>
        <begin position="11"/>
        <end position="199"/>
    </location>
</feature>
<dbReference type="InterPro" id="IPR002035">
    <property type="entry name" value="VWF_A"/>
</dbReference>
<comment type="caution">
    <text evidence="2">The sequence shown here is derived from an EMBL/GenBank/DDBJ whole genome shotgun (WGS) entry which is preliminary data.</text>
</comment>
<dbReference type="AlphaFoldDB" id="A0A918YQP4"/>
<name>A0A918YQP4_9ACTN</name>
<dbReference type="Proteomes" id="UP000655443">
    <property type="component" value="Unassembled WGS sequence"/>
</dbReference>
<evidence type="ECO:0000259" key="1">
    <source>
        <dbReference type="PROSITE" id="PS50234"/>
    </source>
</evidence>
<dbReference type="Gene3D" id="3.40.50.410">
    <property type="entry name" value="von Willebrand factor, type A domain"/>
    <property type="match status" value="1"/>
</dbReference>
<gene>
    <name evidence="2" type="ORF">GCM10010339_71480</name>
</gene>
<reference evidence="2" key="1">
    <citation type="journal article" date="2014" name="Int. J. Syst. Evol. Microbiol.">
        <title>Complete genome sequence of Corynebacterium casei LMG S-19264T (=DSM 44701T), isolated from a smear-ripened cheese.</title>
        <authorList>
            <consortium name="US DOE Joint Genome Institute (JGI-PGF)"/>
            <person name="Walter F."/>
            <person name="Albersmeier A."/>
            <person name="Kalinowski J."/>
            <person name="Ruckert C."/>
        </authorList>
    </citation>
    <scope>NUCLEOTIDE SEQUENCE</scope>
    <source>
        <strain evidence="2">JCM 4714</strain>
    </source>
</reference>
<dbReference type="RefSeq" id="WP_189957771.1">
    <property type="nucleotide sequence ID" value="NZ_BMVG01000028.1"/>
</dbReference>
<accession>A0A918YQP4</accession>
<protein>
    <recommendedName>
        <fullName evidence="1">VWFA domain-containing protein</fullName>
    </recommendedName>
</protein>
<evidence type="ECO:0000313" key="2">
    <source>
        <dbReference type="EMBL" id="GHE11473.1"/>
    </source>
</evidence>
<proteinExistence type="predicted"/>
<evidence type="ECO:0000313" key="3">
    <source>
        <dbReference type="Proteomes" id="UP000655443"/>
    </source>
</evidence>
<reference evidence="2" key="2">
    <citation type="submission" date="2020-09" db="EMBL/GenBank/DDBJ databases">
        <authorList>
            <person name="Sun Q."/>
            <person name="Ohkuma M."/>
        </authorList>
    </citation>
    <scope>NUCLEOTIDE SEQUENCE</scope>
    <source>
        <strain evidence="2">JCM 4714</strain>
    </source>
</reference>
<dbReference type="SUPFAM" id="SSF53300">
    <property type="entry name" value="vWA-like"/>
    <property type="match status" value="1"/>
</dbReference>